<evidence type="ECO:0000256" key="5">
    <source>
        <dbReference type="ARBA" id="ARBA00023136"/>
    </source>
</evidence>
<dbReference type="PANTHER" id="PTHR40077:SF1">
    <property type="entry name" value="MEMBRANE PROTEIN"/>
    <property type="match status" value="1"/>
</dbReference>
<keyword evidence="4 6" id="KW-1133">Transmembrane helix</keyword>
<keyword evidence="9" id="KW-1185">Reference proteome</keyword>
<dbReference type="GO" id="GO:0005886">
    <property type="term" value="C:plasma membrane"/>
    <property type="evidence" value="ECO:0007669"/>
    <property type="project" value="UniProtKB-SubCell"/>
</dbReference>
<dbReference type="RefSeq" id="WP_034625007.1">
    <property type="nucleotide sequence ID" value="NZ_AXNT01000010.1"/>
</dbReference>
<dbReference type="NCBIfam" id="TIGR03954">
    <property type="entry name" value="integ_memb_HG"/>
    <property type="match status" value="1"/>
</dbReference>
<name>A0A0A0B9P6_9CELL</name>
<feature type="transmembrane region" description="Helical" evidence="6">
    <location>
        <begin position="45"/>
        <end position="66"/>
    </location>
</feature>
<evidence type="ECO:0000256" key="6">
    <source>
        <dbReference type="SAM" id="Phobius"/>
    </source>
</evidence>
<reference evidence="8 9" key="1">
    <citation type="submission" date="2013-10" db="EMBL/GenBank/DDBJ databases">
        <authorList>
            <person name="Wang G."/>
            <person name="Zhuang W."/>
        </authorList>
    </citation>
    <scope>NUCLEOTIDE SEQUENCE [LARGE SCALE GENOMIC DNA]</scope>
    <source>
        <strain evidence="8 9">DSM 20118</strain>
    </source>
</reference>
<accession>A0A0A0B9P6</accession>
<dbReference type="Proteomes" id="UP000029833">
    <property type="component" value="Unassembled WGS sequence"/>
</dbReference>
<keyword evidence="3 6" id="KW-0812">Transmembrane</keyword>
<evidence type="ECO:0000256" key="4">
    <source>
        <dbReference type="ARBA" id="ARBA00022989"/>
    </source>
</evidence>
<dbReference type="EMBL" id="AXNT01000010">
    <property type="protein sequence ID" value="KGM03610.1"/>
    <property type="molecule type" value="Genomic_DNA"/>
</dbReference>
<feature type="domain" description="DUF3817" evidence="7">
    <location>
        <begin position="11"/>
        <end position="97"/>
    </location>
</feature>
<proteinExistence type="predicted"/>
<evidence type="ECO:0000256" key="2">
    <source>
        <dbReference type="ARBA" id="ARBA00022475"/>
    </source>
</evidence>
<evidence type="ECO:0000313" key="9">
    <source>
        <dbReference type="Proteomes" id="UP000029833"/>
    </source>
</evidence>
<comment type="subcellular location">
    <subcellularLocation>
        <location evidence="1">Cell membrane</location>
        <topology evidence="1">Multi-pass membrane protein</topology>
    </subcellularLocation>
</comment>
<organism evidence="8 9">
    <name type="scientific">Cellulomonas cellasea DSM 20118</name>
    <dbReference type="NCBI Taxonomy" id="1408250"/>
    <lineage>
        <taxon>Bacteria</taxon>
        <taxon>Bacillati</taxon>
        <taxon>Actinomycetota</taxon>
        <taxon>Actinomycetes</taxon>
        <taxon>Micrococcales</taxon>
        <taxon>Cellulomonadaceae</taxon>
        <taxon>Cellulomonas</taxon>
    </lineage>
</organism>
<protein>
    <submittedName>
        <fullName evidence="8">Membrane protein</fullName>
    </submittedName>
</protein>
<dbReference type="InterPro" id="IPR023845">
    <property type="entry name" value="DUF3817_TM"/>
</dbReference>
<evidence type="ECO:0000256" key="1">
    <source>
        <dbReference type="ARBA" id="ARBA00004651"/>
    </source>
</evidence>
<sequence length="119" mass="12955">MTARDQTLARRAFTTVAVVEAVTWTGLLVGMFLKYVTETTEAGVWLFGRLHGGAFLVYCVTTLVAARVLRWSWVVTLLALAASVPPLTTLLFEVVARRRGLLGGARPRTDDAQPVPAQV</sequence>
<feature type="transmembrane region" description="Helical" evidence="6">
    <location>
        <begin position="73"/>
        <end position="92"/>
    </location>
</feature>
<comment type="caution">
    <text evidence="8">The sequence shown here is derived from an EMBL/GenBank/DDBJ whole genome shotgun (WGS) entry which is preliminary data.</text>
</comment>
<evidence type="ECO:0000256" key="3">
    <source>
        <dbReference type="ARBA" id="ARBA00022692"/>
    </source>
</evidence>
<dbReference type="STRING" id="1408250.Q760_00485"/>
<gene>
    <name evidence="8" type="ORF">Q760_00485</name>
</gene>
<dbReference type="Pfam" id="PF12823">
    <property type="entry name" value="DUF3817"/>
    <property type="match status" value="1"/>
</dbReference>
<feature type="transmembrane region" description="Helical" evidence="6">
    <location>
        <begin position="12"/>
        <end position="33"/>
    </location>
</feature>
<evidence type="ECO:0000313" key="8">
    <source>
        <dbReference type="EMBL" id="KGM03610.1"/>
    </source>
</evidence>
<dbReference type="OrthoDB" id="3396203at2"/>
<evidence type="ECO:0000259" key="7">
    <source>
        <dbReference type="Pfam" id="PF12823"/>
    </source>
</evidence>
<keyword evidence="5 6" id="KW-0472">Membrane</keyword>
<keyword evidence="2" id="KW-1003">Cell membrane</keyword>
<dbReference type="AlphaFoldDB" id="A0A0A0B9P6"/>
<dbReference type="PANTHER" id="PTHR40077">
    <property type="entry name" value="MEMBRANE PROTEIN-RELATED"/>
    <property type="match status" value="1"/>
</dbReference>